<feature type="compositionally biased region" description="Low complexity" evidence="1">
    <location>
        <begin position="142"/>
        <end position="152"/>
    </location>
</feature>
<protein>
    <submittedName>
        <fullName evidence="3">Uncharacterized protein</fullName>
    </submittedName>
</protein>
<gene>
    <name evidence="3" type="ORF">MANT1106_LOCUS20006</name>
</gene>
<feature type="compositionally biased region" description="Low complexity" evidence="1">
    <location>
        <begin position="159"/>
        <end position="180"/>
    </location>
</feature>
<name>A0A7S0SZ31_9CHLO</name>
<evidence type="ECO:0000256" key="2">
    <source>
        <dbReference type="SAM" id="Phobius"/>
    </source>
</evidence>
<proteinExistence type="predicted"/>
<keyword evidence="2" id="KW-0472">Membrane</keyword>
<accession>A0A7S0SZ31</accession>
<evidence type="ECO:0000313" key="3">
    <source>
        <dbReference type="EMBL" id="CAD8720794.1"/>
    </source>
</evidence>
<evidence type="ECO:0000256" key="1">
    <source>
        <dbReference type="SAM" id="MobiDB-lite"/>
    </source>
</evidence>
<feature type="region of interest" description="Disordered" evidence="1">
    <location>
        <begin position="1"/>
        <end position="42"/>
    </location>
</feature>
<dbReference type="EMBL" id="HBFC01033665">
    <property type="protein sequence ID" value="CAD8720794.1"/>
    <property type="molecule type" value="Transcribed_RNA"/>
</dbReference>
<keyword evidence="2" id="KW-1133">Transmembrane helix</keyword>
<organism evidence="3">
    <name type="scientific">Mantoniella antarctica</name>
    <dbReference type="NCBI Taxonomy" id="81844"/>
    <lineage>
        <taxon>Eukaryota</taxon>
        <taxon>Viridiplantae</taxon>
        <taxon>Chlorophyta</taxon>
        <taxon>Mamiellophyceae</taxon>
        <taxon>Mamiellales</taxon>
        <taxon>Mamiellaceae</taxon>
        <taxon>Mantoniella</taxon>
    </lineage>
</organism>
<feature type="region of interest" description="Disordered" evidence="1">
    <location>
        <begin position="140"/>
        <end position="180"/>
    </location>
</feature>
<dbReference type="AlphaFoldDB" id="A0A7S0SZ31"/>
<keyword evidence="2" id="KW-0812">Transmembrane</keyword>
<reference evidence="3" key="1">
    <citation type="submission" date="2021-01" db="EMBL/GenBank/DDBJ databases">
        <authorList>
            <person name="Corre E."/>
            <person name="Pelletier E."/>
            <person name="Niang G."/>
            <person name="Scheremetjew M."/>
            <person name="Finn R."/>
            <person name="Kale V."/>
            <person name="Holt S."/>
            <person name="Cochrane G."/>
            <person name="Meng A."/>
            <person name="Brown T."/>
            <person name="Cohen L."/>
        </authorList>
    </citation>
    <scope>NUCLEOTIDE SEQUENCE</scope>
    <source>
        <strain evidence="3">SL-175</strain>
    </source>
</reference>
<feature type="transmembrane region" description="Helical" evidence="2">
    <location>
        <begin position="97"/>
        <end position="116"/>
    </location>
</feature>
<sequence length="180" mass="18675">MLQASVHAATQRTAAVPTLRPSLRHPRLAPRPSGAAVGTNGTPLSRRRVVQASASRSTPAGGGVQMSRLPPIVGVGGLAPRLHAAPPRRGALVRANGVQGTFVGIIVAGFITYIYFNLDEIIVKQKAAVAKAEAEQSLAINQAQRQQRAATDAAKKSQENAGKAAAEAAAEAQRRANGPR</sequence>